<feature type="transmembrane region" description="Helical" evidence="24">
    <location>
        <begin position="622"/>
        <end position="642"/>
    </location>
</feature>
<feature type="binding site" evidence="22">
    <location>
        <position position="293"/>
    </location>
    <ligand>
        <name>Mg(2+)</name>
        <dbReference type="ChEBI" id="CHEBI:18420"/>
        <label>2</label>
        <note>catalytic</note>
    </ligand>
</feature>
<dbReference type="GO" id="GO:0005524">
    <property type="term" value="F:ATP binding"/>
    <property type="evidence" value="ECO:0007669"/>
    <property type="project" value="UniProtKB-KW"/>
</dbReference>
<evidence type="ECO:0000256" key="5">
    <source>
        <dbReference type="ARBA" id="ARBA00022692"/>
    </source>
</evidence>
<dbReference type="PANTHER" id="PTHR45627">
    <property type="entry name" value="ADENYLATE CYCLASE TYPE 1"/>
    <property type="match status" value="1"/>
</dbReference>
<protein>
    <recommendedName>
        <fullName evidence="17">Adenylate cyclase type 7</fullName>
        <ecNumber evidence="4">4.6.1.1</ecNumber>
    </recommendedName>
    <alternativeName>
        <fullName evidence="20">ATP pyrophosphate-lyase 7</fullName>
    </alternativeName>
    <alternativeName>
        <fullName evidence="18">Adenylate cyclase type VII</fullName>
    </alternativeName>
    <alternativeName>
        <fullName evidence="19">Adenylyl cyclase 7</fullName>
    </alternativeName>
</protein>
<evidence type="ECO:0000256" key="21">
    <source>
        <dbReference type="PIRSR" id="PIRSR039050-50"/>
    </source>
</evidence>
<feature type="transmembrane region" description="Helical" evidence="24">
    <location>
        <begin position="92"/>
        <end position="113"/>
    </location>
</feature>
<comment type="similarity">
    <text evidence="23">Belongs to the adenylyl cyclase class-4/guanylyl cyclase family.</text>
</comment>
<evidence type="ECO:0000256" key="20">
    <source>
        <dbReference type="ARBA" id="ARBA00081429"/>
    </source>
</evidence>
<feature type="binding site" evidence="22">
    <location>
        <position position="292"/>
    </location>
    <ligand>
        <name>Mg(2+)</name>
        <dbReference type="ChEBI" id="CHEBI:18420"/>
        <label>1</label>
        <note>catalytic</note>
    </ligand>
</feature>
<feature type="binding site" evidence="21">
    <location>
        <position position="1055"/>
    </location>
    <ligand>
        <name>ATP</name>
        <dbReference type="ChEBI" id="CHEBI:30616"/>
    </ligand>
</feature>
<feature type="binding site" evidence="21">
    <location>
        <begin position="1015"/>
        <end position="1019"/>
    </location>
    <ligand>
        <name>ATP</name>
        <dbReference type="ChEBI" id="CHEBI:30616"/>
    </ligand>
</feature>
<feature type="domain" description="Guanylate cyclase" evidence="25">
    <location>
        <begin position="287"/>
        <end position="414"/>
    </location>
</feature>
<organism evidence="26 27">
    <name type="scientific">Onychorhynchus coronatus</name>
    <name type="common">Royal flycatcher</name>
    <dbReference type="NCBI Taxonomy" id="360224"/>
    <lineage>
        <taxon>Eukaryota</taxon>
        <taxon>Metazoa</taxon>
        <taxon>Chordata</taxon>
        <taxon>Craniata</taxon>
        <taxon>Vertebrata</taxon>
        <taxon>Euteleostomi</taxon>
        <taxon>Archelosauria</taxon>
        <taxon>Archosauria</taxon>
        <taxon>Dinosauria</taxon>
        <taxon>Saurischia</taxon>
        <taxon>Theropoda</taxon>
        <taxon>Coelurosauria</taxon>
        <taxon>Aves</taxon>
        <taxon>Neognathae</taxon>
        <taxon>Neoaves</taxon>
        <taxon>Telluraves</taxon>
        <taxon>Australaves</taxon>
        <taxon>Passeriformes</taxon>
        <taxon>Tyrannidae</taxon>
        <taxon>Onychorhynchus</taxon>
    </lineage>
</organism>
<dbReference type="PROSITE" id="PS50125">
    <property type="entry name" value="GUANYLATE_CYCLASE_2"/>
    <property type="match status" value="2"/>
</dbReference>
<dbReference type="CDD" id="cd07302">
    <property type="entry name" value="CHD"/>
    <property type="match status" value="2"/>
</dbReference>
<comment type="cofactor">
    <cofactor evidence="2">
        <name>Mn(2+)</name>
        <dbReference type="ChEBI" id="CHEBI:29035"/>
    </cofactor>
</comment>
<evidence type="ECO:0000256" key="4">
    <source>
        <dbReference type="ARBA" id="ARBA00012201"/>
    </source>
</evidence>
<evidence type="ECO:0000256" key="9">
    <source>
        <dbReference type="ARBA" id="ARBA00022840"/>
    </source>
</evidence>
<dbReference type="Proteomes" id="UP000550309">
    <property type="component" value="Unassembled WGS sequence"/>
</dbReference>
<dbReference type="FunFam" id="3.30.70.1230:FF:000012">
    <property type="entry name" value="Adenylate cyclase"/>
    <property type="match status" value="1"/>
</dbReference>
<sequence>MPAKGKYFFNENDDCRISDPLYEKYRYTSQQHPLLLLLLFIAIIFWTTLIIIFFVTDVARSHPAFIIAVCAALVIFAVMYLLLCIESLFRRWLTCFGVMIWMCFLTVAYVSLFENKNDYQLWEQVPFFLFIIFTVYTMLPFGMRGAVIISVLSALSHIIVLSTVVSMTSQEKSESFLFQVNIFLLVQLLANAVIFLCGNLMGAFHKRQMQVASWDLYRYTLKCIQVRMKLKIEKRQQENLLLSILPAHISMEMKLAIIERLKETNDNRQMHDNNFHSLYVKRHQNVSILYADIVGFTRLASDCSPKDLVVMLNELFGKFDEIAKENECMRIKILGDCYYCVSGLPVSLPVHARNCVKMGLDICEAIKKVREATGVDINMRVGIHSGNVLCGVIGLRKWQYDVWSHDVSLANRMESAGVPGRVHITEATLNHLGKAYEVEEGNGHLRDPYLESMNIKTYLVVDPRSKQCMSNNHLPKTRVNDGLKMRASVRMTRYLESWGAARPFAHLNHRESVSSDSSSSQGRQRKVRLHFVLRNSSQKGRIEEDIYDEMMSTIEGLSSTNPWCGKSDDFCGFSLIFAEPGLEKEYRTIPILKLKSYFACASFVFLCIFVIQMFIMPKTAKLGISFGIVAVIIVLILFLCFADKCMVNQWPFLRHLCAVSEKVETMPLLRLPLAVITISALLIIAIFNLVFSSISARVNSALASDTKELFLRVSLYYAYCCILGFIACSVFLQMSFELKVLLLSIAVTVYLILFNTPQHRNLSFYGNSTRCSGKIQMTLYCFLVFRLFIKEPRIMTNLYLVLFYITLVLLAKQIDYYCRLDCLWKNKFKKEHEQFETMENVNRLLLENVLPAHVAAYFIGEKRNEDWYHQSYDCVCVMFASVPDFKVFYTECDVNKEGLECLRLLNEIIADFDELLLKPKFSGVEKIKTIGSTYMAAAGLSVTPGQENNQDRERQHAHIGIMVEYGIALMSKLDGINRHSFNNFRLRIGINHGPVIAGVIGARKPQYDIWGNTVNVASRMESTGELGKIQVTEETSKILQELGYSCECRGLINVKGKGELRTYFVCTETAKFQGMGLN</sequence>
<dbReference type="GO" id="GO:0007193">
    <property type="term" value="P:adenylate cyclase-inhibiting G protein-coupled receptor signaling pathway"/>
    <property type="evidence" value="ECO:0007669"/>
    <property type="project" value="TreeGrafter"/>
</dbReference>
<dbReference type="PROSITE" id="PS00452">
    <property type="entry name" value="GUANYLATE_CYCLASE_1"/>
    <property type="match status" value="1"/>
</dbReference>
<dbReference type="AlphaFoldDB" id="A0A7K5ZCC4"/>
<feature type="transmembrane region" description="Helical" evidence="24">
    <location>
        <begin position="119"/>
        <end position="139"/>
    </location>
</feature>
<evidence type="ECO:0000256" key="23">
    <source>
        <dbReference type="RuleBase" id="RU000405"/>
    </source>
</evidence>
<dbReference type="Gene3D" id="3.30.70.1230">
    <property type="entry name" value="Nucleotide cyclase"/>
    <property type="match status" value="2"/>
</dbReference>
<evidence type="ECO:0000256" key="24">
    <source>
        <dbReference type="SAM" id="Phobius"/>
    </source>
</evidence>
<comment type="caution">
    <text evidence="26">The sequence shown here is derived from an EMBL/GenBank/DDBJ whole genome shotgun (WGS) entry which is preliminary data.</text>
</comment>
<evidence type="ECO:0000256" key="1">
    <source>
        <dbReference type="ARBA" id="ARBA00001593"/>
    </source>
</evidence>
<keyword evidence="10 22" id="KW-0460">Magnesium</keyword>
<evidence type="ECO:0000259" key="25">
    <source>
        <dbReference type="PROSITE" id="PS50125"/>
    </source>
</evidence>
<feature type="non-terminal residue" evidence="26">
    <location>
        <position position="1"/>
    </location>
</feature>
<dbReference type="GO" id="GO:0006171">
    <property type="term" value="P:cAMP biosynthetic process"/>
    <property type="evidence" value="ECO:0007669"/>
    <property type="project" value="UniProtKB-KW"/>
</dbReference>
<keyword evidence="8 21" id="KW-0547">Nucleotide-binding</keyword>
<comment type="subcellular location">
    <subcellularLocation>
        <location evidence="3">Membrane</location>
        <topology evidence="3">Multi-pass membrane protein</topology>
    </subcellularLocation>
</comment>
<gene>
    <name evidence="26" type="primary">Adcy7</name>
    <name evidence="26" type="ORF">ONYCOR_R12379</name>
</gene>
<feature type="binding site" evidence="21">
    <location>
        <begin position="1008"/>
        <end position="1010"/>
    </location>
    <ligand>
        <name>ATP</name>
        <dbReference type="ChEBI" id="CHEBI:30616"/>
    </ligand>
</feature>
<feature type="transmembrane region" description="Helical" evidence="24">
    <location>
        <begin position="62"/>
        <end position="85"/>
    </location>
</feature>
<feature type="transmembrane region" description="Helical" evidence="24">
    <location>
        <begin position="146"/>
        <end position="164"/>
    </location>
</feature>
<feature type="binding site" evidence="21">
    <location>
        <position position="380"/>
    </location>
    <ligand>
        <name>ATP</name>
        <dbReference type="ChEBI" id="CHEBI:30616"/>
    </ligand>
</feature>
<feature type="transmembrane region" description="Helical" evidence="24">
    <location>
        <begin position="714"/>
        <end position="733"/>
    </location>
</feature>
<evidence type="ECO:0000256" key="22">
    <source>
        <dbReference type="PIRSR" id="PIRSR039050-51"/>
    </source>
</evidence>
<keyword evidence="13 24" id="KW-0472">Membrane</keyword>
<evidence type="ECO:0000256" key="6">
    <source>
        <dbReference type="ARBA" id="ARBA00022723"/>
    </source>
</evidence>
<dbReference type="GO" id="GO:0046872">
    <property type="term" value="F:metal ion binding"/>
    <property type="evidence" value="ECO:0007669"/>
    <property type="project" value="UniProtKB-KW"/>
</dbReference>
<dbReference type="InterPro" id="IPR030672">
    <property type="entry name" value="Adcy"/>
</dbReference>
<dbReference type="OrthoDB" id="10035433at2759"/>
<evidence type="ECO:0000313" key="26">
    <source>
        <dbReference type="EMBL" id="NWU75183.1"/>
    </source>
</evidence>
<evidence type="ECO:0000256" key="7">
    <source>
        <dbReference type="ARBA" id="ARBA00022737"/>
    </source>
</evidence>
<keyword evidence="11 24" id="KW-1133">Transmembrane helix</keyword>
<feature type="binding site" evidence="22">
    <location>
        <position position="336"/>
    </location>
    <ligand>
        <name>Mg(2+)</name>
        <dbReference type="ChEBI" id="CHEBI:18420"/>
        <label>2</label>
        <note>catalytic</note>
    </ligand>
</feature>
<comment type="catalytic activity">
    <reaction evidence="1">
        <text>ATP = 3',5'-cyclic AMP + diphosphate</text>
        <dbReference type="Rhea" id="RHEA:15389"/>
        <dbReference type="ChEBI" id="CHEBI:30616"/>
        <dbReference type="ChEBI" id="CHEBI:33019"/>
        <dbReference type="ChEBI" id="CHEBI:58165"/>
        <dbReference type="EC" id="4.6.1.1"/>
    </reaction>
</comment>
<feature type="transmembrane region" description="Helical" evidence="24">
    <location>
        <begin position="34"/>
        <end position="56"/>
    </location>
</feature>
<name>A0A7K5ZCC4_ONYCO</name>
<feature type="transmembrane region" description="Helical" evidence="24">
    <location>
        <begin position="176"/>
        <end position="200"/>
    </location>
</feature>
<feature type="domain" description="Guanylate cyclase" evidence="25">
    <location>
        <begin position="876"/>
        <end position="1021"/>
    </location>
</feature>
<keyword evidence="27" id="KW-1185">Reference proteome</keyword>
<evidence type="ECO:0000256" key="8">
    <source>
        <dbReference type="ARBA" id="ARBA00022741"/>
    </source>
</evidence>
<keyword evidence="7" id="KW-0677">Repeat</keyword>
<evidence type="ECO:0000256" key="16">
    <source>
        <dbReference type="ARBA" id="ARBA00023239"/>
    </source>
</evidence>
<feature type="binding site" evidence="21">
    <location>
        <position position="928"/>
    </location>
    <ligand>
        <name>ATP</name>
        <dbReference type="ChEBI" id="CHEBI:30616"/>
    </ligand>
</feature>
<keyword evidence="15 22" id="KW-0464">Manganese</keyword>
<evidence type="ECO:0000313" key="27">
    <source>
        <dbReference type="Proteomes" id="UP000550309"/>
    </source>
</evidence>
<feature type="non-terminal residue" evidence="26">
    <location>
        <position position="1078"/>
    </location>
</feature>
<dbReference type="GO" id="GO:0004016">
    <property type="term" value="F:adenylate cyclase activity"/>
    <property type="evidence" value="ECO:0007669"/>
    <property type="project" value="UniProtKB-EC"/>
</dbReference>
<keyword evidence="16 23" id="KW-0456">Lyase</keyword>
<feature type="transmembrane region" description="Helical" evidence="24">
    <location>
        <begin position="671"/>
        <end position="694"/>
    </location>
</feature>
<evidence type="ECO:0000256" key="11">
    <source>
        <dbReference type="ARBA" id="ARBA00022989"/>
    </source>
</evidence>
<dbReference type="PIRSF" id="PIRSF039050">
    <property type="entry name" value="Ade_cyc"/>
    <property type="match status" value="1"/>
</dbReference>
<evidence type="ECO:0000256" key="17">
    <source>
        <dbReference type="ARBA" id="ARBA00070494"/>
    </source>
</evidence>
<feature type="transmembrane region" description="Helical" evidence="24">
    <location>
        <begin position="597"/>
        <end position="616"/>
    </location>
</feature>
<evidence type="ECO:0000256" key="3">
    <source>
        <dbReference type="ARBA" id="ARBA00004141"/>
    </source>
</evidence>
<dbReference type="InterPro" id="IPR032628">
    <property type="entry name" value="AC_N"/>
</dbReference>
<evidence type="ECO:0000256" key="13">
    <source>
        <dbReference type="ARBA" id="ARBA00023136"/>
    </source>
</evidence>
<evidence type="ECO:0000256" key="12">
    <source>
        <dbReference type="ARBA" id="ARBA00022998"/>
    </source>
</evidence>
<accession>A0A7K5ZCC4</accession>
<evidence type="ECO:0000256" key="2">
    <source>
        <dbReference type="ARBA" id="ARBA00001936"/>
    </source>
</evidence>
<feature type="binding site" evidence="22">
    <location>
        <position position="336"/>
    </location>
    <ligand>
        <name>Mg(2+)</name>
        <dbReference type="ChEBI" id="CHEBI:18420"/>
        <label>1</label>
        <note>catalytic</note>
    </ligand>
</feature>
<dbReference type="InterPro" id="IPR029787">
    <property type="entry name" value="Nucleotide_cyclase"/>
</dbReference>
<feature type="binding site" evidence="21">
    <location>
        <begin position="292"/>
        <end position="297"/>
    </location>
    <ligand>
        <name>ATP</name>
        <dbReference type="ChEBI" id="CHEBI:30616"/>
    </ligand>
</feature>
<evidence type="ECO:0000256" key="10">
    <source>
        <dbReference type="ARBA" id="ARBA00022842"/>
    </source>
</evidence>
<evidence type="ECO:0000256" key="19">
    <source>
        <dbReference type="ARBA" id="ARBA00081226"/>
    </source>
</evidence>
<feature type="binding site" evidence="22">
    <location>
        <position position="292"/>
    </location>
    <ligand>
        <name>Mg(2+)</name>
        <dbReference type="ChEBI" id="CHEBI:18420"/>
        <label>2</label>
        <note>catalytic</note>
    </ligand>
</feature>
<evidence type="ECO:0000256" key="18">
    <source>
        <dbReference type="ARBA" id="ARBA00075879"/>
    </source>
</evidence>
<dbReference type="PANTHER" id="PTHR45627:SF9">
    <property type="entry name" value="ADENYLATE CYCLASE TYPE 7"/>
    <property type="match status" value="1"/>
</dbReference>
<comment type="cofactor">
    <cofactor evidence="22">
        <name>Mg(2+)</name>
        <dbReference type="ChEBI" id="CHEBI:18420"/>
    </cofactor>
    <cofactor evidence="22">
        <name>Mn(2+)</name>
        <dbReference type="ChEBI" id="CHEBI:29035"/>
    </cofactor>
    <text evidence="22">Binds 2 magnesium ions per subunit. Is also active with manganese (in vitro).</text>
</comment>
<dbReference type="InterPro" id="IPR001054">
    <property type="entry name" value="A/G_cyclase"/>
</dbReference>
<dbReference type="Pfam" id="PF00211">
    <property type="entry name" value="Guanylate_cyc"/>
    <property type="match status" value="2"/>
</dbReference>
<reference evidence="26 27" key="1">
    <citation type="submission" date="2019-09" db="EMBL/GenBank/DDBJ databases">
        <title>Bird 10,000 Genomes (B10K) Project - Family phase.</title>
        <authorList>
            <person name="Zhang G."/>
        </authorList>
    </citation>
    <scope>NUCLEOTIDE SEQUENCE [LARGE SCALE GENOMIC DNA]</scope>
    <source>
        <strain evidence="26">B10K-DU-028-75</strain>
        <tissue evidence="26">Mixed tissue sample</tissue>
    </source>
</reference>
<keyword evidence="12" id="KW-0115">cAMP biosynthesis</keyword>
<keyword evidence="14" id="KW-0325">Glycoprotein</keyword>
<proteinExistence type="inferred from homology"/>
<feature type="binding site" evidence="21">
    <location>
        <begin position="334"/>
        <end position="336"/>
    </location>
    <ligand>
        <name>ATP</name>
        <dbReference type="ChEBI" id="CHEBI:30616"/>
    </ligand>
</feature>
<dbReference type="FunFam" id="3.30.70.1230:FF:000003">
    <property type="entry name" value="Adenylate cyclase"/>
    <property type="match status" value="1"/>
</dbReference>
<dbReference type="EC" id="4.6.1.1" evidence="4"/>
<keyword evidence="9 21" id="KW-0067">ATP-binding</keyword>
<dbReference type="GO" id="GO:0005886">
    <property type="term" value="C:plasma membrane"/>
    <property type="evidence" value="ECO:0007669"/>
    <property type="project" value="InterPro"/>
</dbReference>
<feature type="transmembrane region" description="Helical" evidence="24">
    <location>
        <begin position="740"/>
        <end position="757"/>
    </location>
</feature>
<dbReference type="GO" id="GO:0035556">
    <property type="term" value="P:intracellular signal transduction"/>
    <property type="evidence" value="ECO:0007669"/>
    <property type="project" value="InterPro"/>
</dbReference>
<dbReference type="Pfam" id="PF16214">
    <property type="entry name" value="AC_N"/>
    <property type="match status" value="1"/>
</dbReference>
<dbReference type="InterPro" id="IPR009398">
    <property type="entry name" value="Adcy_conserved_dom"/>
</dbReference>
<keyword evidence="5 24" id="KW-0812">Transmembrane</keyword>
<dbReference type="GO" id="GO:0007189">
    <property type="term" value="P:adenylate cyclase-activating G protein-coupled receptor signaling pathway"/>
    <property type="evidence" value="ECO:0007669"/>
    <property type="project" value="TreeGrafter"/>
</dbReference>
<evidence type="ECO:0000256" key="15">
    <source>
        <dbReference type="ARBA" id="ARBA00023211"/>
    </source>
</evidence>
<dbReference type="EMBL" id="VZRK01000010">
    <property type="protein sequence ID" value="NWU75183.1"/>
    <property type="molecule type" value="Genomic_DNA"/>
</dbReference>
<dbReference type="Pfam" id="PF06327">
    <property type="entry name" value="Adcy_cons_dom"/>
    <property type="match status" value="1"/>
</dbReference>
<dbReference type="SUPFAM" id="SSF55073">
    <property type="entry name" value="Nucleotide cyclase"/>
    <property type="match status" value="2"/>
</dbReference>
<evidence type="ECO:0000256" key="14">
    <source>
        <dbReference type="ARBA" id="ARBA00023180"/>
    </source>
</evidence>
<dbReference type="SMART" id="SM00044">
    <property type="entry name" value="CYCc"/>
    <property type="match status" value="2"/>
</dbReference>
<keyword evidence="6 22" id="KW-0479">Metal-binding</keyword>
<feature type="transmembrane region" description="Helical" evidence="24">
    <location>
        <begin position="794"/>
        <end position="811"/>
    </location>
</feature>
<dbReference type="InterPro" id="IPR018297">
    <property type="entry name" value="A/G_cyclase_CS"/>
</dbReference>